<dbReference type="EMBL" id="JAGGMR010000001">
    <property type="protein sequence ID" value="MBP2193642.1"/>
    <property type="molecule type" value="Genomic_DNA"/>
</dbReference>
<dbReference type="Proteomes" id="UP001519325">
    <property type="component" value="Unassembled WGS sequence"/>
</dbReference>
<proteinExistence type="predicted"/>
<gene>
    <name evidence="1" type="ORF">BJ987_006543</name>
</gene>
<protein>
    <submittedName>
        <fullName evidence="1">Uncharacterized protein</fullName>
    </submittedName>
</protein>
<organism evidence="1 2">
    <name type="scientific">Nocardia goodfellowii</name>
    <dbReference type="NCBI Taxonomy" id="882446"/>
    <lineage>
        <taxon>Bacteria</taxon>
        <taxon>Bacillati</taxon>
        <taxon>Actinomycetota</taxon>
        <taxon>Actinomycetes</taxon>
        <taxon>Mycobacteriales</taxon>
        <taxon>Nocardiaceae</taxon>
        <taxon>Nocardia</taxon>
    </lineage>
</organism>
<name>A0ABS4QPJ5_9NOCA</name>
<reference evidence="1 2" key="1">
    <citation type="submission" date="2021-03" db="EMBL/GenBank/DDBJ databases">
        <title>Sequencing the genomes of 1000 actinobacteria strains.</title>
        <authorList>
            <person name="Klenk H.-P."/>
        </authorList>
    </citation>
    <scope>NUCLEOTIDE SEQUENCE [LARGE SCALE GENOMIC DNA]</scope>
    <source>
        <strain evidence="1 2">DSM 45516</strain>
    </source>
</reference>
<dbReference type="InterPro" id="IPR036396">
    <property type="entry name" value="Cyt_P450_sf"/>
</dbReference>
<sequence>MVEMIGELIRRWECSTDSLDIAGKMNALTLEVIARAGFGHRFVRLDDPSTDRTSRLSR</sequence>
<evidence type="ECO:0000313" key="1">
    <source>
        <dbReference type="EMBL" id="MBP2193642.1"/>
    </source>
</evidence>
<keyword evidence="2" id="KW-1185">Reference proteome</keyword>
<comment type="caution">
    <text evidence="1">The sequence shown here is derived from an EMBL/GenBank/DDBJ whole genome shotgun (WGS) entry which is preliminary data.</text>
</comment>
<dbReference type="RefSeq" id="WP_209896864.1">
    <property type="nucleotide sequence ID" value="NZ_JAGGMR010000001.1"/>
</dbReference>
<evidence type="ECO:0000313" key="2">
    <source>
        <dbReference type="Proteomes" id="UP001519325"/>
    </source>
</evidence>
<dbReference type="Gene3D" id="1.10.630.10">
    <property type="entry name" value="Cytochrome P450"/>
    <property type="match status" value="1"/>
</dbReference>
<accession>A0ABS4QPJ5</accession>